<proteinExistence type="predicted"/>
<dbReference type="AlphaFoldDB" id="A0AAV7QKE7"/>
<evidence type="ECO:0000256" key="1">
    <source>
        <dbReference type="SAM" id="MobiDB-lite"/>
    </source>
</evidence>
<feature type="region of interest" description="Disordered" evidence="1">
    <location>
        <begin position="103"/>
        <end position="122"/>
    </location>
</feature>
<gene>
    <name evidence="2" type="ORF">NDU88_006289</name>
</gene>
<dbReference type="EMBL" id="JANPWB010000010">
    <property type="protein sequence ID" value="KAJ1139927.1"/>
    <property type="molecule type" value="Genomic_DNA"/>
</dbReference>
<name>A0AAV7QKE7_PLEWA</name>
<sequence length="122" mass="12958">MTRLGGVTGINDEQPPKPLNKMTHAVGLPKRLKAWDADTSWCVQPASLASPVRSSLGHAVALQPPEQNYLRCGIAELLKSAEQNAGASWCVPAASLVRSSLGHAVPSQRHEQNDPRCGIASV</sequence>
<accession>A0AAV7QKE7</accession>
<keyword evidence="3" id="KW-1185">Reference proteome</keyword>
<dbReference type="Proteomes" id="UP001066276">
    <property type="component" value="Chromosome 6"/>
</dbReference>
<evidence type="ECO:0000313" key="2">
    <source>
        <dbReference type="EMBL" id="KAJ1139927.1"/>
    </source>
</evidence>
<evidence type="ECO:0000313" key="3">
    <source>
        <dbReference type="Proteomes" id="UP001066276"/>
    </source>
</evidence>
<feature type="region of interest" description="Disordered" evidence="1">
    <location>
        <begin position="1"/>
        <end position="22"/>
    </location>
</feature>
<organism evidence="2 3">
    <name type="scientific">Pleurodeles waltl</name>
    <name type="common">Iberian ribbed newt</name>
    <dbReference type="NCBI Taxonomy" id="8319"/>
    <lineage>
        <taxon>Eukaryota</taxon>
        <taxon>Metazoa</taxon>
        <taxon>Chordata</taxon>
        <taxon>Craniata</taxon>
        <taxon>Vertebrata</taxon>
        <taxon>Euteleostomi</taxon>
        <taxon>Amphibia</taxon>
        <taxon>Batrachia</taxon>
        <taxon>Caudata</taxon>
        <taxon>Salamandroidea</taxon>
        <taxon>Salamandridae</taxon>
        <taxon>Pleurodelinae</taxon>
        <taxon>Pleurodeles</taxon>
    </lineage>
</organism>
<comment type="caution">
    <text evidence="2">The sequence shown here is derived from an EMBL/GenBank/DDBJ whole genome shotgun (WGS) entry which is preliminary data.</text>
</comment>
<protein>
    <submittedName>
        <fullName evidence="2">Uncharacterized protein</fullName>
    </submittedName>
</protein>
<reference evidence="2" key="1">
    <citation type="journal article" date="2022" name="bioRxiv">
        <title>Sequencing and chromosome-scale assembly of the giantPleurodeles waltlgenome.</title>
        <authorList>
            <person name="Brown T."/>
            <person name="Elewa A."/>
            <person name="Iarovenko S."/>
            <person name="Subramanian E."/>
            <person name="Araus A.J."/>
            <person name="Petzold A."/>
            <person name="Susuki M."/>
            <person name="Suzuki K.-i.T."/>
            <person name="Hayashi T."/>
            <person name="Toyoda A."/>
            <person name="Oliveira C."/>
            <person name="Osipova E."/>
            <person name="Leigh N.D."/>
            <person name="Simon A."/>
            <person name="Yun M.H."/>
        </authorList>
    </citation>
    <scope>NUCLEOTIDE SEQUENCE</scope>
    <source>
        <strain evidence="2">20211129_DDA</strain>
        <tissue evidence="2">Liver</tissue>
    </source>
</reference>